<accession>A0A6P6DJ05</accession>
<evidence type="ECO:0000256" key="3">
    <source>
        <dbReference type="ARBA" id="ARBA00016095"/>
    </source>
</evidence>
<dbReference type="Proteomes" id="UP000515203">
    <property type="component" value="Unplaced"/>
</dbReference>
<name>A0A6P6DJ05_OCTDE</name>
<comment type="subcellular location">
    <subcellularLocation>
        <location evidence="1">Late endosome membrane</location>
        <topology evidence="1">Peripheral membrane protein</topology>
        <orientation evidence="1">Cytoplasmic side</orientation>
    </subcellularLocation>
</comment>
<proteinExistence type="inferred from homology"/>
<dbReference type="GO" id="GO:0071230">
    <property type="term" value="P:cellular response to amino acid stimulus"/>
    <property type="evidence" value="ECO:0007669"/>
    <property type="project" value="TreeGrafter"/>
</dbReference>
<comment type="function">
    <text evidence="5">As part of the Ragulator complex it is involved in amino acid sensing and activation of mTORC1, a signaling complex promoting cell growth in response to growth factors, energy levels, and amino acids. Activated by amino acids through a mechanism involving the lysosomal V-ATPase, the Ragulator plays a dual role for the small GTPases Rag (RagA/RRAGA, RagB/RRAGB, RagC/RRAGC and/or RagD/RRAGD): it (1) acts as a guanine nucleotide exchange factor (GEF), activating the small GTPases Rag and (2) mediates recruitment of Rag GTPases to the lysosome membrane. Activated Ragulator and Rag GTPases function as a scaffold recruiting mTORC1 to lysosomes where it is in turn activated. Adapter protein that enhances the efficiency of the MAP kinase cascade facilitating the activation of MAPK2.</text>
</comment>
<dbReference type="GO" id="GO:0031902">
    <property type="term" value="C:late endosome membrane"/>
    <property type="evidence" value="ECO:0007669"/>
    <property type="project" value="UniProtKB-SubCell"/>
</dbReference>
<evidence type="ECO:0000256" key="7">
    <source>
        <dbReference type="SAM" id="MobiDB-lite"/>
    </source>
</evidence>
<dbReference type="GeneID" id="101573018"/>
<dbReference type="InterPro" id="IPR015019">
    <property type="entry name" value="LAMTOR3"/>
</dbReference>
<dbReference type="PANTHER" id="PTHR13378">
    <property type="entry name" value="REGULATOR COMPLEX PROTEIN LAMTOR3"/>
    <property type="match status" value="1"/>
</dbReference>
<dbReference type="PANTHER" id="PTHR13378:SF1">
    <property type="entry name" value="RAGULATOR COMPLEX PROTEIN LAMTOR3"/>
    <property type="match status" value="1"/>
</dbReference>
<evidence type="ECO:0000256" key="1">
    <source>
        <dbReference type="ARBA" id="ARBA00004492"/>
    </source>
</evidence>
<dbReference type="FunFam" id="3.30.450.30:FF:000003">
    <property type="entry name" value="ragulator complex protein LAMTOR3 homolog"/>
    <property type="match status" value="1"/>
</dbReference>
<evidence type="ECO:0000256" key="6">
    <source>
        <dbReference type="ARBA" id="ARBA00075139"/>
    </source>
</evidence>
<dbReference type="SUPFAM" id="SSF103196">
    <property type="entry name" value="Roadblock/LC7 domain"/>
    <property type="match status" value="1"/>
</dbReference>
<evidence type="ECO:0000256" key="5">
    <source>
        <dbReference type="ARBA" id="ARBA00045176"/>
    </source>
</evidence>
<dbReference type="OrthoDB" id="343907at2759"/>
<comment type="similarity">
    <text evidence="2">Belongs to the LAMTOR3 family.</text>
</comment>
<protein>
    <recommendedName>
        <fullName evidence="3">Ragulator complex protein LAMTOR3</fullName>
    </recommendedName>
    <alternativeName>
        <fullName evidence="4">Late endosomal/lysosomal adaptor and MAPK and MTOR activator 3</fullName>
    </alternativeName>
    <alternativeName>
        <fullName evidence="6">Mitogen-activated protein kinase kinase 1-interacting protein 1</fullName>
    </alternativeName>
</protein>
<dbReference type="GO" id="GO:0032008">
    <property type="term" value="P:positive regulation of TOR signaling"/>
    <property type="evidence" value="ECO:0007669"/>
    <property type="project" value="TreeGrafter"/>
</dbReference>
<gene>
    <name evidence="9" type="primary">Lamtor3</name>
</gene>
<organism evidence="8 9">
    <name type="scientific">Octodon degus</name>
    <name type="common">Degu</name>
    <name type="synonym">Sciurus degus</name>
    <dbReference type="NCBI Taxonomy" id="10160"/>
    <lineage>
        <taxon>Eukaryota</taxon>
        <taxon>Metazoa</taxon>
        <taxon>Chordata</taxon>
        <taxon>Craniata</taxon>
        <taxon>Vertebrata</taxon>
        <taxon>Euteleostomi</taxon>
        <taxon>Mammalia</taxon>
        <taxon>Eutheria</taxon>
        <taxon>Euarchontoglires</taxon>
        <taxon>Glires</taxon>
        <taxon>Rodentia</taxon>
        <taxon>Hystricomorpha</taxon>
        <taxon>Octodontidae</taxon>
        <taxon>Octodon</taxon>
    </lineage>
</organism>
<dbReference type="GO" id="GO:0071986">
    <property type="term" value="C:Ragulator complex"/>
    <property type="evidence" value="ECO:0007669"/>
    <property type="project" value="TreeGrafter"/>
</dbReference>
<dbReference type="Gene3D" id="3.30.450.30">
    <property type="entry name" value="Dynein light chain 2a, cytoplasmic"/>
    <property type="match status" value="1"/>
</dbReference>
<evidence type="ECO:0000313" key="9">
    <source>
        <dbReference type="RefSeq" id="XP_023559663.1"/>
    </source>
</evidence>
<dbReference type="SMART" id="SM01278">
    <property type="entry name" value="MAPKK1_Int"/>
    <property type="match status" value="1"/>
</dbReference>
<evidence type="ECO:0000256" key="4">
    <source>
        <dbReference type="ARBA" id="ARBA00032697"/>
    </source>
</evidence>
<evidence type="ECO:0000313" key="8">
    <source>
        <dbReference type="Proteomes" id="UP000515203"/>
    </source>
</evidence>
<dbReference type="CTD" id="8649"/>
<reference evidence="9" key="1">
    <citation type="submission" date="2025-08" db="UniProtKB">
        <authorList>
            <consortium name="RefSeq"/>
        </authorList>
    </citation>
    <scope>IDENTIFICATION</scope>
</reference>
<feature type="compositionally biased region" description="Low complexity" evidence="7">
    <location>
        <begin position="134"/>
        <end position="144"/>
    </location>
</feature>
<sequence>MVLLSPAAGAPRMRKQGINQNQHWKSSHCEAHAGPGENRQYARFLCLCSYVRKPEQGGNSRLGFVLRAVRLVLLYQTRSTQTSSLARNEKDAPAPHGMLRQHFGIRQRIARRRRRRGTQTQEGRRPANRRRQPRLGGTRCAGADAAGGAGSSRQANPEVPHTRCGRFGQCFRKRSSQFRKFASYVTAAGLGSCLKVLLEGCGRQSDNREGQGPRPELRGMADDLKRFLYKKLPSVEGLHAIVVSDRDGVPVIKVANDNAPEHALRPGFLSTFALATDQGSKLGLSKNKSIICYYNTYQVVQFNRLPLVVSFIASSNANTGLIVSLEKELAPLFEELIKVVEVS</sequence>
<dbReference type="RefSeq" id="XP_023559663.1">
    <property type="nucleotide sequence ID" value="XM_023703895.1"/>
</dbReference>
<keyword evidence="8" id="KW-1185">Reference proteome</keyword>
<dbReference type="AlphaFoldDB" id="A0A6P6DJ05"/>
<evidence type="ECO:0000256" key="2">
    <source>
        <dbReference type="ARBA" id="ARBA00005356"/>
    </source>
</evidence>
<dbReference type="InParanoid" id="A0A6P6DJ05"/>
<feature type="region of interest" description="Disordered" evidence="7">
    <location>
        <begin position="80"/>
        <end position="164"/>
    </location>
</feature>
<feature type="compositionally biased region" description="Basic residues" evidence="7">
    <location>
        <begin position="103"/>
        <end position="117"/>
    </location>
</feature>
<dbReference type="Pfam" id="PF08923">
    <property type="entry name" value="MAPKK1_Int"/>
    <property type="match status" value="1"/>
</dbReference>